<evidence type="ECO:0000256" key="3">
    <source>
        <dbReference type="ARBA" id="ARBA00023242"/>
    </source>
</evidence>
<proteinExistence type="inferred from homology"/>
<reference evidence="7" key="2">
    <citation type="submission" date="2021-02" db="EMBL/GenBank/DDBJ databases">
        <authorList>
            <person name="Kimball J.A."/>
            <person name="Haas M.W."/>
            <person name="Macchietto M."/>
            <person name="Kono T."/>
            <person name="Duquette J."/>
            <person name="Shao M."/>
        </authorList>
    </citation>
    <scope>NUCLEOTIDE SEQUENCE</scope>
    <source>
        <tissue evidence="7">Fresh leaf tissue</tissue>
    </source>
</reference>
<feature type="compositionally biased region" description="Basic residues" evidence="4">
    <location>
        <begin position="126"/>
        <end position="138"/>
    </location>
</feature>
<dbReference type="OrthoDB" id="10265068at2759"/>
<dbReference type="InterPro" id="IPR045138">
    <property type="entry name" value="MeCP2/MBD4"/>
</dbReference>
<gene>
    <name evidence="7" type="ORF">GUJ93_ZPchr0015g6837</name>
</gene>
<feature type="compositionally biased region" description="Basic and acidic residues" evidence="4">
    <location>
        <begin position="555"/>
        <end position="570"/>
    </location>
</feature>
<comment type="similarity">
    <text evidence="2">Belongs to the GeBP family.</text>
</comment>
<reference evidence="7" key="1">
    <citation type="journal article" date="2021" name="bioRxiv">
        <title>Whole Genome Assembly and Annotation of Northern Wild Rice, Zizania palustris L., Supports a Whole Genome Duplication in the Zizania Genus.</title>
        <authorList>
            <person name="Haas M."/>
            <person name="Kono T."/>
            <person name="Macchietto M."/>
            <person name="Millas R."/>
            <person name="McGilp L."/>
            <person name="Shao M."/>
            <person name="Duquette J."/>
            <person name="Hirsch C.N."/>
            <person name="Kimball J."/>
        </authorList>
    </citation>
    <scope>NUCLEOTIDE SEQUENCE</scope>
    <source>
        <tissue evidence="7">Fresh leaf tissue</tissue>
    </source>
</reference>
<feature type="compositionally biased region" description="Polar residues" evidence="4">
    <location>
        <begin position="571"/>
        <end position="581"/>
    </location>
</feature>
<sequence length="753" mass="84537">MRKREQRATPSPPPLPSAAGQISIQKEEKGMGVRKKKRNRRENKEEKAASSPTPPATAGTLFMEVVQAEAAAARKKWQKRRKEQQEPSNQLPLPFDDHTHCLQLQGNPPPSPSAVGREEADGPKSKSVKRSSSNKRHIQSVCKNMRTESRKQPSLSEGFSEAPDIASNPNADSTAFCDQFAYTPRHQYRSPPVPRMPDRVARPPPQGCLSSGSSQLIANKTSEINTSKTSKITISKTEHPGSGSTTKKQEKTKLKEMEKPVKKTRVKKDRKPPPLLTCAEKQSEKYCCLPLDQLVPPPRSPHKLLQEKYASDPWKVLVIGMLLNLPQVKQVRKKVKGFFRRYPDAQTAFNADPETMANYLAPLGLQYVKASRIQKFSKAYVEKEWTYATELCGVGNHRKNRENPTGKYAEGRCQNLKKQEIPDNTKCKQLQTEETLCGEVVQPQDVHINAHCNGDHMCNNEWDDWGQDTNIGNEADKRCHYTSYNKKEVFVKPTGSEDEDHDDHLPTMVAFKKRTAAMTDGGKIHTNSKFKRPRIEKILSVQTMQQGLHVNIQDNGDHRDNHGKENDTGNEKNSIPHSTPSNRKEVFEKSVGGKDEDHDVHLPVISSPSVSCSVVILSSSVVRLLPSSLVEAGDEATSRKKKCYRCWTIVDEIKVIDTIAALRRENMGQLPKAAVLLQALEDAQPPLLRLHLDVATLSQKVYRLKTKFVKSVAKAAANGGRRIRNKRNKALYKHSKEAWPELLQPSTDMVCQL</sequence>
<dbReference type="GO" id="GO:0003677">
    <property type="term" value="F:DNA binding"/>
    <property type="evidence" value="ECO:0007669"/>
    <property type="project" value="InterPro"/>
</dbReference>
<dbReference type="PANTHER" id="PTHR15074:SF0">
    <property type="entry name" value="METHYL-CPG-BINDING DOMAIN PROTEIN 4-LIKE PROTEIN"/>
    <property type="match status" value="1"/>
</dbReference>
<keyword evidence="3" id="KW-0539">Nucleus</keyword>
<dbReference type="InterPro" id="IPR053932">
    <property type="entry name" value="GeBP-like_DBD"/>
</dbReference>
<feature type="compositionally biased region" description="Basic and acidic residues" evidence="4">
    <location>
        <begin position="247"/>
        <end position="261"/>
    </location>
</feature>
<feature type="compositionally biased region" description="Basic and acidic residues" evidence="4">
    <location>
        <begin position="582"/>
        <end position="599"/>
    </location>
</feature>
<accession>A0A8J5TDG2</accession>
<evidence type="ECO:0008006" key="9">
    <source>
        <dbReference type="Google" id="ProtNLM"/>
    </source>
</evidence>
<feature type="domain" description="HhH-GPD" evidence="5">
    <location>
        <begin position="327"/>
        <end position="459"/>
    </location>
</feature>
<organism evidence="7 8">
    <name type="scientific">Zizania palustris</name>
    <name type="common">Northern wild rice</name>
    <dbReference type="NCBI Taxonomy" id="103762"/>
    <lineage>
        <taxon>Eukaryota</taxon>
        <taxon>Viridiplantae</taxon>
        <taxon>Streptophyta</taxon>
        <taxon>Embryophyta</taxon>
        <taxon>Tracheophyta</taxon>
        <taxon>Spermatophyta</taxon>
        <taxon>Magnoliopsida</taxon>
        <taxon>Liliopsida</taxon>
        <taxon>Poales</taxon>
        <taxon>Poaceae</taxon>
        <taxon>BOP clade</taxon>
        <taxon>Oryzoideae</taxon>
        <taxon>Oryzeae</taxon>
        <taxon>Zizaniinae</taxon>
        <taxon>Zizania</taxon>
    </lineage>
</organism>
<feature type="region of interest" description="Disordered" evidence="4">
    <location>
        <begin position="233"/>
        <end position="275"/>
    </location>
</feature>
<dbReference type="Pfam" id="PF04504">
    <property type="entry name" value="GeBP-like_DBD"/>
    <property type="match status" value="1"/>
</dbReference>
<dbReference type="AlphaFoldDB" id="A0A8J5TDG2"/>
<comment type="caution">
    <text evidence="7">The sequence shown here is derived from an EMBL/GenBank/DDBJ whole genome shotgun (WGS) entry which is preliminary data.</text>
</comment>
<dbReference type="EMBL" id="JAAALK010000085">
    <property type="protein sequence ID" value="KAG8083602.1"/>
    <property type="molecule type" value="Genomic_DNA"/>
</dbReference>
<evidence type="ECO:0000259" key="5">
    <source>
        <dbReference type="Pfam" id="PF00730"/>
    </source>
</evidence>
<dbReference type="GO" id="GO:0006284">
    <property type="term" value="P:base-excision repair"/>
    <property type="evidence" value="ECO:0007669"/>
    <property type="project" value="InterPro"/>
</dbReference>
<protein>
    <recommendedName>
        <fullName evidence="9">HhH-GPD domain-containing protein</fullName>
    </recommendedName>
</protein>
<dbReference type="Proteomes" id="UP000729402">
    <property type="component" value="Unassembled WGS sequence"/>
</dbReference>
<dbReference type="PANTHER" id="PTHR15074">
    <property type="entry name" value="METHYL-CPG-BINDING PROTEIN"/>
    <property type="match status" value="1"/>
</dbReference>
<evidence type="ECO:0000313" key="7">
    <source>
        <dbReference type="EMBL" id="KAG8083602.1"/>
    </source>
</evidence>
<evidence type="ECO:0000256" key="4">
    <source>
        <dbReference type="SAM" id="MobiDB-lite"/>
    </source>
</evidence>
<evidence type="ECO:0000259" key="6">
    <source>
        <dbReference type="Pfam" id="PF04504"/>
    </source>
</evidence>
<comment type="subcellular location">
    <subcellularLocation>
        <location evidence="1">Nucleus</location>
    </subcellularLocation>
</comment>
<dbReference type="InterPro" id="IPR003265">
    <property type="entry name" value="HhH-GPD_domain"/>
</dbReference>
<feature type="region of interest" description="Disordered" evidence="4">
    <location>
        <begin position="552"/>
        <end position="599"/>
    </location>
</feature>
<keyword evidence="8" id="KW-1185">Reference proteome</keyword>
<name>A0A8J5TDG2_ZIZPA</name>
<feature type="compositionally biased region" description="Basic residues" evidence="4">
    <location>
        <begin position="32"/>
        <end position="41"/>
    </location>
</feature>
<dbReference type="GO" id="GO:0005634">
    <property type="term" value="C:nucleus"/>
    <property type="evidence" value="ECO:0007669"/>
    <property type="project" value="UniProtKB-SubCell"/>
</dbReference>
<evidence type="ECO:0000256" key="1">
    <source>
        <dbReference type="ARBA" id="ARBA00004123"/>
    </source>
</evidence>
<dbReference type="Pfam" id="PF00730">
    <property type="entry name" value="HhH-GPD"/>
    <property type="match status" value="1"/>
</dbReference>
<feature type="compositionally biased region" description="Basic residues" evidence="4">
    <location>
        <begin position="73"/>
        <end position="82"/>
    </location>
</feature>
<feature type="domain" description="Glabrous enhancer-binding protein-like DBD" evidence="6">
    <location>
        <begin position="645"/>
        <end position="739"/>
    </location>
</feature>
<evidence type="ECO:0000256" key="2">
    <source>
        <dbReference type="ARBA" id="ARBA00010820"/>
    </source>
</evidence>
<evidence type="ECO:0000313" key="8">
    <source>
        <dbReference type="Proteomes" id="UP000729402"/>
    </source>
</evidence>
<feature type="region of interest" description="Disordered" evidence="4">
    <location>
        <begin position="1"/>
        <end position="213"/>
    </location>
</feature>